<dbReference type="EMBL" id="SAEB01000001">
    <property type="protein sequence ID" value="RVD89443.1"/>
    <property type="molecule type" value="Genomic_DNA"/>
</dbReference>
<dbReference type="Proteomes" id="UP000283090">
    <property type="component" value="Unassembled WGS sequence"/>
</dbReference>
<proteinExistence type="predicted"/>
<name>A0A437ADT8_ARTFL</name>
<dbReference type="STRING" id="97331.A0A437ADT8"/>
<dbReference type="AlphaFoldDB" id="A0A437ADT8"/>
<dbReference type="PANTHER" id="PTHR43591:SF10">
    <property type="entry name" value="ABC TRANSMEMBRANE TYPE-1 DOMAIN-CONTAINING PROTEIN-RELATED"/>
    <property type="match status" value="1"/>
</dbReference>
<gene>
    <name evidence="1" type="ORF">DFL_000451</name>
</gene>
<dbReference type="GO" id="GO:0008168">
    <property type="term" value="F:methyltransferase activity"/>
    <property type="evidence" value="ECO:0007669"/>
    <property type="project" value="TreeGrafter"/>
</dbReference>
<protein>
    <recommendedName>
        <fullName evidence="3">Methyltransferase domain-containing protein</fullName>
    </recommendedName>
</protein>
<dbReference type="VEuPathDB" id="FungiDB:DFL_000451"/>
<organism evidence="1 2">
    <name type="scientific">Arthrobotrys flagrans</name>
    <name type="common">Nematode-trapping fungus</name>
    <name type="synonym">Trichothecium flagrans</name>
    <dbReference type="NCBI Taxonomy" id="97331"/>
    <lineage>
        <taxon>Eukaryota</taxon>
        <taxon>Fungi</taxon>
        <taxon>Dikarya</taxon>
        <taxon>Ascomycota</taxon>
        <taxon>Pezizomycotina</taxon>
        <taxon>Orbiliomycetes</taxon>
        <taxon>Orbiliales</taxon>
        <taxon>Orbiliaceae</taxon>
        <taxon>Arthrobotrys</taxon>
    </lineage>
</organism>
<comment type="caution">
    <text evidence="1">The sequence shown here is derived from an EMBL/GenBank/DDBJ whole genome shotgun (WGS) entry which is preliminary data.</text>
</comment>
<accession>A0A437ADT8</accession>
<dbReference type="Gene3D" id="3.40.50.150">
    <property type="entry name" value="Vaccinia Virus protein VP39"/>
    <property type="match status" value="1"/>
</dbReference>
<dbReference type="CDD" id="cd02440">
    <property type="entry name" value="AdoMet_MTases"/>
    <property type="match status" value="1"/>
</dbReference>
<evidence type="ECO:0000313" key="2">
    <source>
        <dbReference type="Proteomes" id="UP000283090"/>
    </source>
</evidence>
<dbReference type="RefSeq" id="XP_067494987.1">
    <property type="nucleotide sequence ID" value="XM_067633615.1"/>
</dbReference>
<reference evidence="1 2" key="1">
    <citation type="submission" date="2019-01" db="EMBL/GenBank/DDBJ databases">
        <title>Intercellular communication is required for trap formation in the nematode-trapping fungus Duddingtonia flagrans.</title>
        <authorList>
            <person name="Youssar L."/>
            <person name="Wernet V."/>
            <person name="Hensel N."/>
            <person name="Hildebrandt H.-G."/>
            <person name="Fischer R."/>
        </authorList>
    </citation>
    <scope>NUCLEOTIDE SEQUENCE [LARGE SCALE GENOMIC DNA]</scope>
    <source>
        <strain evidence="1 2">CBS H-5679</strain>
    </source>
</reference>
<dbReference type="SUPFAM" id="SSF53335">
    <property type="entry name" value="S-adenosyl-L-methionine-dependent methyltransferases"/>
    <property type="match status" value="1"/>
</dbReference>
<dbReference type="GeneID" id="93582762"/>
<evidence type="ECO:0008006" key="3">
    <source>
        <dbReference type="Google" id="ProtNLM"/>
    </source>
</evidence>
<evidence type="ECO:0000313" key="1">
    <source>
        <dbReference type="EMBL" id="RVD89443.1"/>
    </source>
</evidence>
<dbReference type="Pfam" id="PF13489">
    <property type="entry name" value="Methyltransf_23"/>
    <property type="match status" value="1"/>
</dbReference>
<keyword evidence="2" id="KW-1185">Reference proteome</keyword>
<dbReference type="OrthoDB" id="2013972at2759"/>
<dbReference type="PANTHER" id="PTHR43591">
    <property type="entry name" value="METHYLTRANSFERASE"/>
    <property type="match status" value="1"/>
</dbReference>
<dbReference type="InterPro" id="IPR029063">
    <property type="entry name" value="SAM-dependent_MTases_sf"/>
</dbReference>
<sequence length="340" mass="38591">MASTSSPPNVVVEGEITTTHHPEIEVDSASDIDSSYSDSDLATYTTSLSDSAFDYQYENGRRYHKFREGQYAFPNDESEQDRLDMHHHMLTIVQKGELHGAPLDVPQQILDIGTGTGIWAIEMADKYPSAVVIGNDLSPIQPTWVPPNVKFEIDDAESQWTHPENSFDLVYVRYMLGSIADWPKLIGQAYQAIKPGGYIEIFEPSSYILCDDGSLPEDCVLRKWNNLFIEAVEKAGRSLVAAPKHKTWMVEAGFVDIHEDIFKLPNSPWPKDKYLKEVGAYHMASFLEALEGLTLRLFTGVLKISPEECQLMLVDVRKDLKNKSYHTYYDLYRVYGRKPE</sequence>